<accession>A0A139I9U8</accession>
<feature type="compositionally biased region" description="Basic and acidic residues" evidence="2">
    <location>
        <begin position="212"/>
        <end position="223"/>
    </location>
</feature>
<evidence type="ECO:0000313" key="3">
    <source>
        <dbReference type="EMBL" id="KXT11409.1"/>
    </source>
</evidence>
<protein>
    <submittedName>
        <fullName evidence="3">Uncharacterized protein</fullName>
    </submittedName>
</protein>
<evidence type="ECO:0000256" key="2">
    <source>
        <dbReference type="SAM" id="MobiDB-lite"/>
    </source>
</evidence>
<keyword evidence="4" id="KW-1185">Reference proteome</keyword>
<dbReference type="AlphaFoldDB" id="A0A139I9U8"/>
<dbReference type="OrthoDB" id="3630271at2759"/>
<keyword evidence="1" id="KW-0175">Coiled coil</keyword>
<comment type="caution">
    <text evidence="3">The sequence shown here is derived from an EMBL/GenBank/DDBJ whole genome shotgun (WGS) entry which is preliminary data.</text>
</comment>
<dbReference type="Proteomes" id="UP000073492">
    <property type="component" value="Unassembled WGS sequence"/>
</dbReference>
<feature type="region of interest" description="Disordered" evidence="2">
    <location>
        <begin position="196"/>
        <end position="223"/>
    </location>
</feature>
<evidence type="ECO:0000313" key="4">
    <source>
        <dbReference type="Proteomes" id="UP000073492"/>
    </source>
</evidence>
<reference evidence="3 4" key="1">
    <citation type="submission" date="2015-07" db="EMBL/GenBank/DDBJ databases">
        <title>Comparative genomics of the Sigatoka disease complex on banana suggests a link between parallel evolutionary changes in Pseudocercospora fijiensis and Pseudocercospora eumusae and increased virulence on the banana host.</title>
        <authorList>
            <person name="Chang T.-C."/>
            <person name="Salvucci A."/>
            <person name="Crous P.W."/>
            <person name="Stergiopoulos I."/>
        </authorList>
    </citation>
    <scope>NUCLEOTIDE SEQUENCE [LARGE SCALE GENOMIC DNA]</scope>
    <source>
        <strain evidence="3 4">CBS 116634</strain>
    </source>
</reference>
<evidence type="ECO:0000256" key="1">
    <source>
        <dbReference type="SAM" id="Coils"/>
    </source>
</evidence>
<dbReference type="EMBL" id="LFZO01000201">
    <property type="protein sequence ID" value="KXT11409.1"/>
    <property type="molecule type" value="Genomic_DNA"/>
</dbReference>
<gene>
    <name evidence="3" type="ORF">AC579_9891</name>
</gene>
<feature type="coiled-coil region" evidence="1">
    <location>
        <begin position="96"/>
        <end position="123"/>
    </location>
</feature>
<proteinExistence type="predicted"/>
<name>A0A139I9U8_9PEZI</name>
<organism evidence="3 4">
    <name type="scientific">Pseudocercospora musae</name>
    <dbReference type="NCBI Taxonomy" id="113226"/>
    <lineage>
        <taxon>Eukaryota</taxon>
        <taxon>Fungi</taxon>
        <taxon>Dikarya</taxon>
        <taxon>Ascomycota</taxon>
        <taxon>Pezizomycotina</taxon>
        <taxon>Dothideomycetes</taxon>
        <taxon>Dothideomycetidae</taxon>
        <taxon>Mycosphaerellales</taxon>
        <taxon>Mycosphaerellaceae</taxon>
        <taxon>Pseudocercospora</taxon>
    </lineage>
</organism>
<sequence length="223" mass="24967">MGGRSRTATISRLSHQRLTLCGQLASTDIKYLDLGLEYHALPLQLRSQISSNEQKDCLKAFTISPEHDHDPDLIGYLLDMRGLCRAAEHHLEQFDVEAAEIALQTMEEVLEALDDQLVALKKCVDVMHRRFSEALDDGSQFDDGGEYKLALRPEDGTEKCRLLRDWLLELPQVRGWLRDSAVASEDEAVMLAVSAGGGSSDVSSQMSLNWSEDGKVPARRRER</sequence>